<keyword evidence="4 7" id="KW-0067">ATP-binding</keyword>
<evidence type="ECO:0000256" key="7">
    <source>
        <dbReference type="RuleBase" id="RU000492"/>
    </source>
</evidence>
<dbReference type="AlphaFoldDB" id="A0A1Y6C6A1"/>
<dbReference type="InterPro" id="IPR014001">
    <property type="entry name" value="Helicase_ATP-bd"/>
</dbReference>
<dbReference type="SMART" id="SM00487">
    <property type="entry name" value="DEXDc"/>
    <property type="match status" value="1"/>
</dbReference>
<comment type="similarity">
    <text evidence="5 7">Belongs to the DEAD box helicase family.</text>
</comment>
<evidence type="ECO:0000256" key="6">
    <source>
        <dbReference type="PROSITE-ProRule" id="PRU00552"/>
    </source>
</evidence>
<reference evidence="12 13" key="1">
    <citation type="submission" date="2017-04" db="EMBL/GenBank/DDBJ databases">
        <authorList>
            <person name="Afonso C.L."/>
            <person name="Miller P.J."/>
            <person name="Scott M.A."/>
            <person name="Spackman E."/>
            <person name="Goraichik I."/>
            <person name="Dimitrov K.M."/>
            <person name="Suarez D.L."/>
            <person name="Swayne D.E."/>
        </authorList>
    </citation>
    <scope>NUCLEOTIDE SEQUENCE [LARGE SCALE GENOMIC DNA]</scope>
    <source>
        <strain evidence="12 13">USBA 355</strain>
    </source>
</reference>
<organism evidence="12 13">
    <name type="scientific">Tistlia consotensis USBA 355</name>
    <dbReference type="NCBI Taxonomy" id="560819"/>
    <lineage>
        <taxon>Bacteria</taxon>
        <taxon>Pseudomonadati</taxon>
        <taxon>Pseudomonadota</taxon>
        <taxon>Alphaproteobacteria</taxon>
        <taxon>Rhodospirillales</taxon>
        <taxon>Rhodovibrionaceae</taxon>
        <taxon>Tistlia</taxon>
    </lineage>
</organism>
<evidence type="ECO:0000259" key="11">
    <source>
        <dbReference type="PROSITE" id="PS51195"/>
    </source>
</evidence>
<keyword evidence="1 7" id="KW-0547">Nucleotide-binding</keyword>
<dbReference type="InterPro" id="IPR044742">
    <property type="entry name" value="DEAD/DEAH_RhlB"/>
</dbReference>
<dbReference type="PANTHER" id="PTHR47959">
    <property type="entry name" value="ATP-DEPENDENT RNA HELICASE RHLE-RELATED"/>
    <property type="match status" value="1"/>
</dbReference>
<dbReference type="InterPro" id="IPR000629">
    <property type="entry name" value="RNA-helicase_DEAD-box_CS"/>
</dbReference>
<evidence type="ECO:0000313" key="13">
    <source>
        <dbReference type="Proteomes" id="UP000192917"/>
    </source>
</evidence>
<dbReference type="InterPro" id="IPR001650">
    <property type="entry name" value="Helicase_C-like"/>
</dbReference>
<evidence type="ECO:0000256" key="1">
    <source>
        <dbReference type="ARBA" id="ARBA00022741"/>
    </source>
</evidence>
<dbReference type="GO" id="GO:0005829">
    <property type="term" value="C:cytosol"/>
    <property type="evidence" value="ECO:0007669"/>
    <property type="project" value="TreeGrafter"/>
</dbReference>
<dbReference type="InterPro" id="IPR011545">
    <property type="entry name" value="DEAD/DEAH_box_helicase_dom"/>
</dbReference>
<dbReference type="PROSITE" id="PS51194">
    <property type="entry name" value="HELICASE_CTER"/>
    <property type="match status" value="1"/>
</dbReference>
<dbReference type="Proteomes" id="UP000192917">
    <property type="component" value="Unassembled WGS sequence"/>
</dbReference>
<feature type="region of interest" description="Disordered" evidence="8">
    <location>
        <begin position="371"/>
        <end position="445"/>
    </location>
</feature>
<dbReference type="CDD" id="cd00268">
    <property type="entry name" value="DEADc"/>
    <property type="match status" value="1"/>
</dbReference>
<evidence type="ECO:0000259" key="9">
    <source>
        <dbReference type="PROSITE" id="PS51192"/>
    </source>
</evidence>
<dbReference type="SUPFAM" id="SSF52540">
    <property type="entry name" value="P-loop containing nucleoside triphosphate hydrolases"/>
    <property type="match status" value="1"/>
</dbReference>
<evidence type="ECO:0000259" key="10">
    <source>
        <dbReference type="PROSITE" id="PS51194"/>
    </source>
</evidence>
<evidence type="ECO:0000256" key="8">
    <source>
        <dbReference type="SAM" id="MobiDB-lite"/>
    </source>
</evidence>
<evidence type="ECO:0000256" key="4">
    <source>
        <dbReference type="ARBA" id="ARBA00022840"/>
    </source>
</evidence>
<accession>A0A1Y6C6A1</accession>
<dbReference type="EMBL" id="FWZX01000013">
    <property type="protein sequence ID" value="SMF38530.1"/>
    <property type="molecule type" value="Genomic_DNA"/>
</dbReference>
<evidence type="ECO:0000256" key="3">
    <source>
        <dbReference type="ARBA" id="ARBA00022806"/>
    </source>
</evidence>
<feature type="compositionally biased region" description="Gly residues" evidence="8">
    <location>
        <begin position="390"/>
        <end position="407"/>
    </location>
</feature>
<dbReference type="PROSITE" id="PS00039">
    <property type="entry name" value="DEAD_ATP_HELICASE"/>
    <property type="match status" value="1"/>
</dbReference>
<dbReference type="InterPro" id="IPR027417">
    <property type="entry name" value="P-loop_NTPase"/>
</dbReference>
<name>A0A1Y6C6A1_9PROT</name>
<dbReference type="SMART" id="SM00490">
    <property type="entry name" value="HELICc"/>
    <property type="match status" value="1"/>
</dbReference>
<dbReference type="Pfam" id="PF00271">
    <property type="entry name" value="Helicase_C"/>
    <property type="match status" value="1"/>
</dbReference>
<feature type="compositionally biased region" description="Basic residues" evidence="8">
    <location>
        <begin position="428"/>
        <end position="437"/>
    </location>
</feature>
<sequence length="445" mass="47385">MNTSKFAELGLAGSPLAALAKLGFETPTPIQAKAIPLVLDGGDLIGIAQTGTGKTGAFGLPLIQALAAGRPVGKKPRALILAPTRELAVQINDSLAGFAQGLPLRSALIIGGVSRGGQAQRLHRGVDIVIGTPGRIVDLMQGGELKLDAVTHFVLDEADRMLDLGFIGDIRKIAARLPAQRQSLLFSATMPKAVESLAHSLLREPRRIEATPVSSAPVKIEQQVYFVPMAKKRDLLSDLLGDPAIERVIVFTRTKHGADRVVKHLEQRGIEADAIHGNKSQNARQRALGRFRDGQARVLVATDIAARGIDVQGITHVVNFDLPNEPESYVHRIGRTARAGATGIALSFCDGSERGYLKDIEKLTGQRLVVANDVDPRDLPQEAAPARRGQGQGQGRGQQGRNQGGGSKVAFRQGAGQSDQGKPDGSGKRRPRNRRRPGGPARRAA</sequence>
<dbReference type="GO" id="GO:0016787">
    <property type="term" value="F:hydrolase activity"/>
    <property type="evidence" value="ECO:0007669"/>
    <property type="project" value="UniProtKB-KW"/>
</dbReference>
<protein>
    <submittedName>
        <fullName evidence="12">ATP-dependent RNA helicase RhlE</fullName>
    </submittedName>
</protein>
<dbReference type="InterPro" id="IPR014014">
    <property type="entry name" value="RNA_helicase_DEAD_Q_motif"/>
</dbReference>
<dbReference type="GO" id="GO:0003724">
    <property type="term" value="F:RNA helicase activity"/>
    <property type="evidence" value="ECO:0007669"/>
    <property type="project" value="InterPro"/>
</dbReference>
<dbReference type="InterPro" id="IPR050079">
    <property type="entry name" value="DEAD_box_RNA_helicase"/>
</dbReference>
<dbReference type="Gene3D" id="3.40.50.300">
    <property type="entry name" value="P-loop containing nucleotide triphosphate hydrolases"/>
    <property type="match status" value="2"/>
</dbReference>
<dbReference type="GO" id="GO:0003676">
    <property type="term" value="F:nucleic acid binding"/>
    <property type="evidence" value="ECO:0007669"/>
    <property type="project" value="InterPro"/>
</dbReference>
<dbReference type="CDD" id="cd18787">
    <property type="entry name" value="SF2_C_DEAD"/>
    <property type="match status" value="1"/>
</dbReference>
<evidence type="ECO:0000256" key="5">
    <source>
        <dbReference type="ARBA" id="ARBA00038437"/>
    </source>
</evidence>
<feature type="domain" description="Helicase ATP-binding" evidence="9">
    <location>
        <begin position="35"/>
        <end position="208"/>
    </location>
</feature>
<keyword evidence="13" id="KW-1185">Reference proteome</keyword>
<dbReference type="PROSITE" id="PS51192">
    <property type="entry name" value="HELICASE_ATP_BIND_1"/>
    <property type="match status" value="1"/>
</dbReference>
<keyword evidence="3 7" id="KW-0347">Helicase</keyword>
<dbReference type="GO" id="GO:0005524">
    <property type="term" value="F:ATP binding"/>
    <property type="evidence" value="ECO:0007669"/>
    <property type="project" value="UniProtKB-KW"/>
</dbReference>
<evidence type="ECO:0000313" key="12">
    <source>
        <dbReference type="EMBL" id="SMF38530.1"/>
    </source>
</evidence>
<dbReference type="Pfam" id="PF00270">
    <property type="entry name" value="DEAD"/>
    <property type="match status" value="1"/>
</dbReference>
<dbReference type="PANTHER" id="PTHR47959:SF13">
    <property type="entry name" value="ATP-DEPENDENT RNA HELICASE RHLE"/>
    <property type="match status" value="1"/>
</dbReference>
<gene>
    <name evidence="12" type="ORF">SAMN05428998_11335</name>
</gene>
<keyword evidence="2 7" id="KW-0378">Hydrolase</keyword>
<dbReference type="RefSeq" id="WP_085123718.1">
    <property type="nucleotide sequence ID" value="NZ_FWZX01000013.1"/>
</dbReference>
<dbReference type="PROSITE" id="PS51195">
    <property type="entry name" value="Q_MOTIF"/>
    <property type="match status" value="1"/>
</dbReference>
<dbReference type="STRING" id="560819.SAMN05428998_11335"/>
<proteinExistence type="inferred from homology"/>
<feature type="domain" description="DEAD-box RNA helicase Q" evidence="11">
    <location>
        <begin position="4"/>
        <end position="32"/>
    </location>
</feature>
<feature type="domain" description="Helicase C-terminal" evidence="10">
    <location>
        <begin position="231"/>
        <end position="380"/>
    </location>
</feature>
<evidence type="ECO:0000256" key="2">
    <source>
        <dbReference type="ARBA" id="ARBA00022801"/>
    </source>
</evidence>
<feature type="short sequence motif" description="Q motif" evidence="6">
    <location>
        <begin position="4"/>
        <end position="32"/>
    </location>
</feature>